<accession>A0A0S7BSK8</accession>
<keyword evidence="1" id="KW-0812">Transmembrane</keyword>
<keyword evidence="1" id="KW-0472">Membrane</keyword>
<evidence type="ECO:0000256" key="1">
    <source>
        <dbReference type="SAM" id="Phobius"/>
    </source>
</evidence>
<keyword evidence="3" id="KW-1185">Reference proteome</keyword>
<feature type="transmembrane region" description="Helical" evidence="1">
    <location>
        <begin position="53"/>
        <end position="73"/>
    </location>
</feature>
<dbReference type="Proteomes" id="UP000053370">
    <property type="component" value="Unassembled WGS sequence"/>
</dbReference>
<organism evidence="2">
    <name type="scientific">Flexilinea flocculi</name>
    <dbReference type="NCBI Taxonomy" id="1678840"/>
    <lineage>
        <taxon>Bacteria</taxon>
        <taxon>Bacillati</taxon>
        <taxon>Chloroflexota</taxon>
        <taxon>Anaerolineae</taxon>
        <taxon>Anaerolineales</taxon>
        <taxon>Anaerolineaceae</taxon>
        <taxon>Flexilinea</taxon>
    </lineage>
</organism>
<dbReference type="STRING" id="1678840.ATC1_13848"/>
<evidence type="ECO:0000313" key="2">
    <source>
        <dbReference type="EMBL" id="GAP40866.1"/>
    </source>
</evidence>
<keyword evidence="1" id="KW-1133">Transmembrane helix</keyword>
<evidence type="ECO:0000313" key="3">
    <source>
        <dbReference type="Proteomes" id="UP000053370"/>
    </source>
</evidence>
<dbReference type="AlphaFoldDB" id="A0A0S7BSK8"/>
<dbReference type="OrthoDB" id="173556at2"/>
<dbReference type="EMBL" id="DF968181">
    <property type="protein sequence ID" value="GAP40866.1"/>
    <property type="molecule type" value="Genomic_DNA"/>
</dbReference>
<reference evidence="2" key="1">
    <citation type="journal article" date="2015" name="Genome Announc.">
        <title>Draft Genome Sequence of Anaerolineae Strain TC1, a Novel Isolate from a Methanogenic Wastewater Treatment System.</title>
        <authorList>
            <person name="Matsuura N."/>
            <person name="Tourlousse D.M."/>
            <person name="Sun L."/>
            <person name="Toyonaga M."/>
            <person name="Kuroda K."/>
            <person name="Ohashi A."/>
            <person name="Cruz R."/>
            <person name="Yamaguchi T."/>
            <person name="Sekiguchi Y."/>
        </authorList>
    </citation>
    <scope>NUCLEOTIDE SEQUENCE [LARGE SCALE GENOMIC DNA]</scope>
    <source>
        <strain evidence="2">TC1</strain>
    </source>
</reference>
<protein>
    <submittedName>
        <fullName evidence="2">Uncharacterized protein</fullName>
    </submittedName>
</protein>
<proteinExistence type="predicted"/>
<name>A0A0S7BSK8_9CHLR</name>
<sequence length="289" mass="32696">MNDDFLYKCRLPVRKAFADSLSQRLQTLDTNQHFQQKGAIPMKMKHTVMKGSAWKFALSTFILLTALAFAFAFSEPLRAKTLEFIREIAGFSVEERSESPMKALDQNKTTSTQVAAINPVTDPGSTMPSPTQVEPTVYTIPTVSVTDLIKNPPFQFDLPTWVPDGYILNESAGIAISKNWVSLVWSDTNIREIELLIEREYTGYNIPAGENSSEEIKINGAPALLIQGFWDAQHQWDPKRGVSLDWEKDGHHYHLNYSERGTAHHEIVPIKEDMDKIIEELVKMAESIQ</sequence>
<gene>
    <name evidence="2" type="ORF">ATC1_13848</name>
</gene>